<feature type="compositionally biased region" description="Polar residues" evidence="2">
    <location>
        <begin position="46"/>
        <end position="76"/>
    </location>
</feature>
<sequence>MTGSTAVHRALECVDEEQEAIRDRGAAFETFAQRVRAVPAKHPGSTRLQRTVTEMSTTATQATPPQGSQGSIPSTSAGRCVTISRTFAETVRPHSVADCDADESLVETIAAELTEDVAVALVAESGWTPTLKSAVLEAVSTRRREVESLQGLLQRERSALETAIEEIDEIVDWLRATADESLLQCDFDALQAKHERLEAYRDRLEARIERRQAQFTESTNRYGPGGTRYRSVVTSVYSDLSVRYPLLSTGIRLYGICGGCQRAVRSQLTRRI</sequence>
<evidence type="ECO:0000256" key="2">
    <source>
        <dbReference type="SAM" id="MobiDB-lite"/>
    </source>
</evidence>
<reference evidence="4 5" key="1">
    <citation type="journal article" date="2019" name="Int. J. Syst. Evol. Microbiol.">
        <title>The Global Catalogue of Microorganisms (GCM) 10K type strain sequencing project: providing services to taxonomists for standard genome sequencing and annotation.</title>
        <authorList>
            <consortium name="The Broad Institute Genomics Platform"/>
            <consortium name="The Broad Institute Genome Sequencing Center for Infectious Disease"/>
            <person name="Wu L."/>
            <person name="Ma J."/>
        </authorList>
    </citation>
    <scope>NUCLEOTIDE SEQUENCE [LARGE SCALE GENOMIC DNA]</scope>
    <source>
        <strain evidence="4 5">LMG 29247</strain>
    </source>
</reference>
<organism evidence="4 5">
    <name type="scientific">Natrinema soli</name>
    <dbReference type="NCBI Taxonomy" id="1930624"/>
    <lineage>
        <taxon>Archaea</taxon>
        <taxon>Methanobacteriati</taxon>
        <taxon>Methanobacteriota</taxon>
        <taxon>Stenosarchaea group</taxon>
        <taxon>Halobacteria</taxon>
        <taxon>Halobacteriales</taxon>
        <taxon>Natrialbaceae</taxon>
        <taxon>Natrinema</taxon>
    </lineage>
</organism>
<proteinExistence type="predicted"/>
<feature type="region of interest" description="Disordered" evidence="2">
    <location>
        <begin position="40"/>
        <end position="76"/>
    </location>
</feature>
<comment type="caution">
    <text evidence="4">The sequence shown here is derived from an EMBL/GenBank/DDBJ whole genome shotgun (WGS) entry which is preliminary data.</text>
</comment>
<dbReference type="Pfam" id="PF23921">
    <property type="entry name" value="DUF7260"/>
    <property type="match status" value="1"/>
</dbReference>
<protein>
    <submittedName>
        <fullName evidence="4">ABC transporter C-terminal domain-containing protein</fullName>
    </submittedName>
</protein>
<dbReference type="RefSeq" id="WP_273741755.1">
    <property type="nucleotide sequence ID" value="NZ_JAQIVI010000663.1"/>
</dbReference>
<accession>A0ABD5SVY9</accession>
<keyword evidence="1" id="KW-0175">Coiled coil</keyword>
<evidence type="ECO:0000259" key="3">
    <source>
        <dbReference type="Pfam" id="PF23921"/>
    </source>
</evidence>
<evidence type="ECO:0000256" key="1">
    <source>
        <dbReference type="SAM" id="Coils"/>
    </source>
</evidence>
<feature type="domain" description="DUF7260" evidence="3">
    <location>
        <begin position="5"/>
        <end position="261"/>
    </location>
</feature>
<dbReference type="AlphaFoldDB" id="A0ABD5SVY9"/>
<dbReference type="EMBL" id="JBHSWV010000663">
    <property type="protein sequence ID" value="MFC6769042.1"/>
    <property type="molecule type" value="Genomic_DNA"/>
</dbReference>
<keyword evidence="5" id="KW-1185">Reference proteome</keyword>
<evidence type="ECO:0000313" key="4">
    <source>
        <dbReference type="EMBL" id="MFC6769042.1"/>
    </source>
</evidence>
<dbReference type="Proteomes" id="UP001596383">
    <property type="component" value="Unassembled WGS sequence"/>
</dbReference>
<feature type="coiled-coil region" evidence="1">
    <location>
        <begin position="146"/>
        <end position="221"/>
    </location>
</feature>
<dbReference type="InterPro" id="IPR055684">
    <property type="entry name" value="DUF7260"/>
</dbReference>
<evidence type="ECO:0000313" key="5">
    <source>
        <dbReference type="Proteomes" id="UP001596383"/>
    </source>
</evidence>
<gene>
    <name evidence="4" type="ORF">ACFQE6_29710</name>
</gene>
<name>A0ABD5SVY9_9EURY</name>